<dbReference type="OMA" id="SHMICYL"/>
<dbReference type="Gene3D" id="3.80.10.10">
    <property type="entry name" value="Ribonuclease Inhibitor"/>
    <property type="match status" value="1"/>
</dbReference>
<dbReference type="EMBL" id="LT553804">
    <property type="protein sequence ID" value="SAM02345.1"/>
    <property type="molecule type" value="Genomic_DNA"/>
</dbReference>
<dbReference type="InParanoid" id="A0A168PGG1"/>
<accession>A0A168PGG1</accession>
<evidence type="ECO:0000313" key="5">
    <source>
        <dbReference type="Proteomes" id="UP000078561"/>
    </source>
</evidence>
<dbReference type="SMART" id="SM00364">
    <property type="entry name" value="LRR_BAC"/>
    <property type="match status" value="3"/>
</dbReference>
<gene>
    <name evidence="4" type="primary">ABSGL_08124.1 scaffold 9591</name>
</gene>
<dbReference type="Pfam" id="PF00560">
    <property type="entry name" value="LRR_1"/>
    <property type="match status" value="1"/>
</dbReference>
<evidence type="ECO:0000313" key="4">
    <source>
        <dbReference type="EMBL" id="SAM02345.1"/>
    </source>
</evidence>
<organism evidence="4">
    <name type="scientific">Absidia glauca</name>
    <name type="common">Pin mould</name>
    <dbReference type="NCBI Taxonomy" id="4829"/>
    <lineage>
        <taxon>Eukaryota</taxon>
        <taxon>Fungi</taxon>
        <taxon>Fungi incertae sedis</taxon>
        <taxon>Mucoromycota</taxon>
        <taxon>Mucoromycotina</taxon>
        <taxon>Mucoromycetes</taxon>
        <taxon>Mucorales</taxon>
        <taxon>Cunninghamellaceae</taxon>
        <taxon>Absidia</taxon>
    </lineage>
</organism>
<keyword evidence="2" id="KW-0677">Repeat</keyword>
<dbReference type="PRINTS" id="PR00019">
    <property type="entry name" value="LEURICHRPT"/>
</dbReference>
<proteinExistence type="predicted"/>
<dbReference type="AlphaFoldDB" id="A0A168PGG1"/>
<dbReference type="OrthoDB" id="660555at2759"/>
<dbReference type="InterPro" id="IPR032675">
    <property type="entry name" value="LRR_dom_sf"/>
</dbReference>
<dbReference type="InterPro" id="IPR003591">
    <property type="entry name" value="Leu-rich_rpt_typical-subtyp"/>
</dbReference>
<protein>
    <recommendedName>
        <fullName evidence="6">L domain-like protein</fullName>
    </recommendedName>
</protein>
<dbReference type="Proteomes" id="UP000078561">
    <property type="component" value="Unassembled WGS sequence"/>
</dbReference>
<dbReference type="PROSITE" id="PS51450">
    <property type="entry name" value="LRR"/>
    <property type="match status" value="3"/>
</dbReference>
<sequence>MICTVGNSTLVPSSSDRSLRDDHEHLLHLFSPTALKGDLSYVDKTYYEQGPTPISKESTYPRCTDDEKQPKLTDVSQHSLHAMIFNHAVGLLTSMSHLELRGLNLATLPDQISQLSHLTYLDLSDNKLTTLPSTIQHLKHLRQLNLAHNHLTSFPPALSHLQKLTTLDLSHNMRLSSISSSLHQARRLMTLDVSHTNIESLPAELASLLVIRTEHCPRLISSAAQYTLYHDPPSLLELCSRKLMVMMQQKAPPKRSILRRPTINPRPPLPDHLWDYMEDAQPCSFCRTPCVQGLVMRFRIIQRLDESLLPIHYRLCRAHWSDESDRLLSLFSSAF</sequence>
<evidence type="ECO:0000256" key="3">
    <source>
        <dbReference type="SAM" id="MobiDB-lite"/>
    </source>
</evidence>
<dbReference type="SUPFAM" id="SSF52058">
    <property type="entry name" value="L domain-like"/>
    <property type="match status" value="1"/>
</dbReference>
<dbReference type="STRING" id="4829.A0A168PGG1"/>
<dbReference type="GO" id="GO:0005737">
    <property type="term" value="C:cytoplasm"/>
    <property type="evidence" value="ECO:0007669"/>
    <property type="project" value="TreeGrafter"/>
</dbReference>
<reference evidence="4" key="1">
    <citation type="submission" date="2016-04" db="EMBL/GenBank/DDBJ databases">
        <authorList>
            <person name="Evans L.H."/>
            <person name="Alamgir A."/>
            <person name="Owens N."/>
            <person name="Weber N.D."/>
            <person name="Virtaneva K."/>
            <person name="Barbian K."/>
            <person name="Babar A."/>
            <person name="Rosenke K."/>
        </authorList>
    </citation>
    <scope>NUCLEOTIDE SEQUENCE [LARGE SCALE GENOMIC DNA]</scope>
    <source>
        <strain evidence="4">CBS 101.48</strain>
    </source>
</reference>
<keyword evidence="1" id="KW-0433">Leucine-rich repeat</keyword>
<dbReference type="InterPro" id="IPR050216">
    <property type="entry name" value="LRR_domain-containing"/>
</dbReference>
<evidence type="ECO:0000256" key="1">
    <source>
        <dbReference type="ARBA" id="ARBA00022614"/>
    </source>
</evidence>
<dbReference type="PANTHER" id="PTHR48051">
    <property type="match status" value="1"/>
</dbReference>
<evidence type="ECO:0008006" key="6">
    <source>
        <dbReference type="Google" id="ProtNLM"/>
    </source>
</evidence>
<dbReference type="PANTHER" id="PTHR48051:SF46">
    <property type="entry name" value="LEUCINE RICH REPEAT-CONTAINING DOMAIN PROTEIN"/>
    <property type="match status" value="1"/>
</dbReference>
<dbReference type="InterPro" id="IPR001611">
    <property type="entry name" value="Leu-rich_rpt"/>
</dbReference>
<evidence type="ECO:0000256" key="2">
    <source>
        <dbReference type="ARBA" id="ARBA00022737"/>
    </source>
</evidence>
<keyword evidence="5" id="KW-1185">Reference proteome</keyword>
<dbReference type="SMART" id="SM00369">
    <property type="entry name" value="LRR_TYP"/>
    <property type="match status" value="3"/>
</dbReference>
<name>A0A168PGG1_ABSGL</name>
<feature type="region of interest" description="Disordered" evidence="3">
    <location>
        <begin position="50"/>
        <end position="69"/>
    </location>
</feature>
<dbReference type="Pfam" id="PF13855">
    <property type="entry name" value="LRR_8"/>
    <property type="match status" value="1"/>
</dbReference>